<comment type="caution">
    <text evidence="8">The sequence shown here is derived from an EMBL/GenBank/DDBJ whole genome shotgun (WGS) entry which is preliminary data.</text>
</comment>
<dbReference type="Gene3D" id="1.20.81.30">
    <property type="entry name" value="Type II secretion system (T2SS), domain F"/>
    <property type="match status" value="1"/>
</dbReference>
<evidence type="ECO:0000313" key="9">
    <source>
        <dbReference type="Proteomes" id="UP001320898"/>
    </source>
</evidence>
<feature type="transmembrane region" description="Helical" evidence="6">
    <location>
        <begin position="129"/>
        <end position="149"/>
    </location>
</feature>
<dbReference type="PANTHER" id="PTHR35007:SF1">
    <property type="entry name" value="PILUS ASSEMBLY PROTEIN"/>
    <property type="match status" value="1"/>
</dbReference>
<dbReference type="Pfam" id="PF00482">
    <property type="entry name" value="T2SSF"/>
    <property type="match status" value="1"/>
</dbReference>
<evidence type="ECO:0000313" key="8">
    <source>
        <dbReference type="EMBL" id="MCT8972010.1"/>
    </source>
</evidence>
<proteinExistence type="predicted"/>
<evidence type="ECO:0000256" key="4">
    <source>
        <dbReference type="ARBA" id="ARBA00022989"/>
    </source>
</evidence>
<gene>
    <name evidence="8" type="ORF">MUB46_09105</name>
</gene>
<keyword evidence="4 6" id="KW-1133">Transmembrane helix</keyword>
<feature type="transmembrane region" description="Helical" evidence="6">
    <location>
        <begin position="305"/>
        <end position="324"/>
    </location>
</feature>
<evidence type="ECO:0000256" key="5">
    <source>
        <dbReference type="ARBA" id="ARBA00023136"/>
    </source>
</evidence>
<dbReference type="PANTHER" id="PTHR35007">
    <property type="entry name" value="INTEGRAL MEMBRANE PROTEIN-RELATED"/>
    <property type="match status" value="1"/>
</dbReference>
<feature type="transmembrane region" description="Helical" evidence="6">
    <location>
        <begin position="105"/>
        <end position="123"/>
    </location>
</feature>
<dbReference type="GO" id="GO:0005886">
    <property type="term" value="C:plasma membrane"/>
    <property type="evidence" value="ECO:0007669"/>
    <property type="project" value="UniProtKB-SubCell"/>
</dbReference>
<reference evidence="8 9" key="1">
    <citation type="submission" date="2022-04" db="EMBL/GenBank/DDBJ databases">
        <authorList>
            <person name="Ye Y.-Q."/>
            <person name="Du Z.-J."/>
        </authorList>
    </citation>
    <scope>NUCLEOTIDE SEQUENCE [LARGE SCALE GENOMIC DNA]</scope>
    <source>
        <strain evidence="8 9">A6E488</strain>
    </source>
</reference>
<dbReference type="InterPro" id="IPR042094">
    <property type="entry name" value="T2SS_GspF_sf"/>
</dbReference>
<evidence type="ECO:0000256" key="3">
    <source>
        <dbReference type="ARBA" id="ARBA00022692"/>
    </source>
</evidence>
<sequence length="332" mass="36493">MLDDRIISLAIAVMATIAVGGVAWVFVYPLLSGERRTEKRVQTVAGRRNTGASIAKAKAEAEAGKRRKAVQETLKELESKQKARKRPPLRVRIAQAGLKWSVKGYLAFSVGVAFVFTFFGLIFGAQPIVLLAIMIFSGVGIPYWMLGFLKKRRMKKFLQEFPNAVDVIVRGVKAGLPLGDCLRIVAGEVQEPVKTEFRHVVESQALGLPLADCVERMYDGMPLPEVNFFAIVISIQQKAGGNLSEALGNLAKVLRDRKKMQGKIQAMSQEAKASAAIIGALPVAVMILVFVTTPSYISLLWTERLGHIMLAGCAVWMLMGVLVMKKMINFKF</sequence>
<protein>
    <submittedName>
        <fullName evidence="8">Type II secretion system F family protein</fullName>
    </submittedName>
</protein>
<dbReference type="InterPro" id="IPR018076">
    <property type="entry name" value="T2SS_GspF_dom"/>
</dbReference>
<dbReference type="AlphaFoldDB" id="A0AAW5QYD6"/>
<evidence type="ECO:0000259" key="7">
    <source>
        <dbReference type="Pfam" id="PF00482"/>
    </source>
</evidence>
<keyword evidence="2" id="KW-1003">Cell membrane</keyword>
<evidence type="ECO:0000256" key="6">
    <source>
        <dbReference type="SAM" id="Phobius"/>
    </source>
</evidence>
<evidence type="ECO:0000256" key="2">
    <source>
        <dbReference type="ARBA" id="ARBA00022475"/>
    </source>
</evidence>
<name>A0AAW5QYD6_9HYPH</name>
<dbReference type="Proteomes" id="UP001320898">
    <property type="component" value="Unassembled WGS sequence"/>
</dbReference>
<keyword evidence="9" id="KW-1185">Reference proteome</keyword>
<evidence type="ECO:0000256" key="1">
    <source>
        <dbReference type="ARBA" id="ARBA00004651"/>
    </source>
</evidence>
<keyword evidence="5 6" id="KW-0472">Membrane</keyword>
<organism evidence="8 9">
    <name type="scientific">Microbaculum marinisediminis</name>
    <dbReference type="NCBI Taxonomy" id="2931392"/>
    <lineage>
        <taxon>Bacteria</taxon>
        <taxon>Pseudomonadati</taxon>
        <taxon>Pseudomonadota</taxon>
        <taxon>Alphaproteobacteria</taxon>
        <taxon>Hyphomicrobiales</taxon>
        <taxon>Tepidamorphaceae</taxon>
        <taxon>Microbaculum</taxon>
    </lineage>
</organism>
<feature type="domain" description="Type II secretion system protein GspF" evidence="7">
    <location>
        <begin position="166"/>
        <end position="289"/>
    </location>
</feature>
<accession>A0AAW5QYD6</accession>
<feature type="transmembrane region" description="Helical" evidence="6">
    <location>
        <begin position="6"/>
        <end position="31"/>
    </location>
</feature>
<comment type="subcellular location">
    <subcellularLocation>
        <location evidence="1">Cell membrane</location>
        <topology evidence="1">Multi-pass membrane protein</topology>
    </subcellularLocation>
</comment>
<feature type="transmembrane region" description="Helical" evidence="6">
    <location>
        <begin position="273"/>
        <end position="293"/>
    </location>
</feature>
<keyword evidence="3 6" id="KW-0812">Transmembrane</keyword>
<dbReference type="EMBL" id="JALIDZ010000004">
    <property type="protein sequence ID" value="MCT8972010.1"/>
    <property type="molecule type" value="Genomic_DNA"/>
</dbReference>
<dbReference type="RefSeq" id="WP_261615589.1">
    <property type="nucleotide sequence ID" value="NZ_JALIDZ010000004.1"/>
</dbReference>